<evidence type="ECO:0000313" key="2">
    <source>
        <dbReference type="Proteomes" id="UP000235145"/>
    </source>
</evidence>
<gene>
    <name evidence="1" type="ORF">LSAT_V11C800409480</name>
</gene>
<reference evidence="1 2" key="1">
    <citation type="journal article" date="2017" name="Nat. Commun.">
        <title>Genome assembly with in vitro proximity ligation data and whole-genome triplication in lettuce.</title>
        <authorList>
            <person name="Reyes-Chin-Wo S."/>
            <person name="Wang Z."/>
            <person name="Yang X."/>
            <person name="Kozik A."/>
            <person name="Arikit S."/>
            <person name="Song C."/>
            <person name="Xia L."/>
            <person name="Froenicke L."/>
            <person name="Lavelle D.O."/>
            <person name="Truco M.J."/>
            <person name="Xia R."/>
            <person name="Zhu S."/>
            <person name="Xu C."/>
            <person name="Xu H."/>
            <person name="Xu X."/>
            <person name="Cox K."/>
            <person name="Korf I."/>
            <person name="Meyers B.C."/>
            <person name="Michelmore R.W."/>
        </authorList>
    </citation>
    <scope>NUCLEOTIDE SEQUENCE [LARGE SCALE GENOMIC DNA]</scope>
    <source>
        <strain evidence="2">cv. Salinas</strain>
        <tissue evidence="1">Seedlings</tissue>
    </source>
</reference>
<protein>
    <submittedName>
        <fullName evidence="1">Uncharacterized protein</fullName>
    </submittedName>
</protein>
<accession>A0A9R1UU28</accession>
<comment type="caution">
    <text evidence="1">The sequence shown here is derived from an EMBL/GenBank/DDBJ whole genome shotgun (WGS) entry which is preliminary data.</text>
</comment>
<organism evidence="1 2">
    <name type="scientific">Lactuca sativa</name>
    <name type="common">Garden lettuce</name>
    <dbReference type="NCBI Taxonomy" id="4236"/>
    <lineage>
        <taxon>Eukaryota</taxon>
        <taxon>Viridiplantae</taxon>
        <taxon>Streptophyta</taxon>
        <taxon>Embryophyta</taxon>
        <taxon>Tracheophyta</taxon>
        <taxon>Spermatophyta</taxon>
        <taxon>Magnoliopsida</taxon>
        <taxon>eudicotyledons</taxon>
        <taxon>Gunneridae</taxon>
        <taxon>Pentapetalae</taxon>
        <taxon>asterids</taxon>
        <taxon>campanulids</taxon>
        <taxon>Asterales</taxon>
        <taxon>Asteraceae</taxon>
        <taxon>Cichorioideae</taxon>
        <taxon>Cichorieae</taxon>
        <taxon>Lactucinae</taxon>
        <taxon>Lactuca</taxon>
    </lineage>
</organism>
<keyword evidence="2" id="KW-1185">Reference proteome</keyword>
<proteinExistence type="predicted"/>
<dbReference type="AlphaFoldDB" id="A0A9R1UU28"/>
<dbReference type="Proteomes" id="UP000235145">
    <property type="component" value="Unassembled WGS sequence"/>
</dbReference>
<evidence type="ECO:0000313" key="1">
    <source>
        <dbReference type="EMBL" id="KAJ0193681.1"/>
    </source>
</evidence>
<sequence>MMKMHESYDMLNIQLNIKTKIKSLDKINHVYPNSGDVYYLHIFLNKVKGCTCYEDIRTVNGTVYESYKDVCYALGLLDDDK</sequence>
<name>A0A9R1UU28_LACSA</name>
<dbReference type="EMBL" id="NBSK02000008">
    <property type="protein sequence ID" value="KAJ0193681.1"/>
    <property type="molecule type" value="Genomic_DNA"/>
</dbReference>